<feature type="domain" description="DAGKc" evidence="2">
    <location>
        <begin position="156"/>
        <end position="293"/>
    </location>
</feature>
<dbReference type="Proteomes" id="UP001479436">
    <property type="component" value="Unassembled WGS sequence"/>
</dbReference>
<dbReference type="InterPro" id="IPR017438">
    <property type="entry name" value="ATP-NAD_kinase_N"/>
</dbReference>
<dbReference type="SMART" id="SM00046">
    <property type="entry name" value="DAGKc"/>
    <property type="match status" value="1"/>
</dbReference>
<dbReference type="InterPro" id="IPR016064">
    <property type="entry name" value="NAD/diacylglycerol_kinase_sf"/>
</dbReference>
<feature type="region of interest" description="Disordered" evidence="1">
    <location>
        <begin position="1"/>
        <end position="24"/>
    </location>
</feature>
<dbReference type="PROSITE" id="PS50146">
    <property type="entry name" value="DAGK"/>
    <property type="match status" value="1"/>
</dbReference>
<feature type="non-terminal residue" evidence="3">
    <location>
        <position position="431"/>
    </location>
</feature>
<keyword evidence="4" id="KW-1185">Reference proteome</keyword>
<dbReference type="EMBL" id="JASJQH010000671">
    <property type="protein sequence ID" value="KAK9763327.1"/>
    <property type="molecule type" value="Genomic_DNA"/>
</dbReference>
<dbReference type="PANTHER" id="PTHR12358:SF31">
    <property type="entry name" value="ACYLGLYCEROL KINASE, MITOCHONDRIAL"/>
    <property type="match status" value="1"/>
</dbReference>
<accession>A0ABR2WP76</accession>
<dbReference type="Gene3D" id="2.60.200.40">
    <property type="match status" value="1"/>
</dbReference>
<comment type="caution">
    <text evidence="3">The sequence shown here is derived from an EMBL/GenBank/DDBJ whole genome shotgun (WGS) entry which is preliminary data.</text>
</comment>
<reference evidence="3 4" key="1">
    <citation type="submission" date="2023-04" db="EMBL/GenBank/DDBJ databases">
        <title>Genome of Basidiobolus ranarum AG-B5.</title>
        <authorList>
            <person name="Stajich J.E."/>
            <person name="Carter-House D."/>
            <person name="Gryganskyi A."/>
        </authorList>
    </citation>
    <scope>NUCLEOTIDE SEQUENCE [LARGE SCALE GENOMIC DNA]</scope>
    <source>
        <strain evidence="3 4">AG-B5</strain>
    </source>
</reference>
<feature type="compositionally biased region" description="Polar residues" evidence="1">
    <location>
        <begin position="7"/>
        <end position="21"/>
    </location>
</feature>
<proteinExistence type="predicted"/>
<evidence type="ECO:0000256" key="1">
    <source>
        <dbReference type="SAM" id="MobiDB-lite"/>
    </source>
</evidence>
<dbReference type="PANTHER" id="PTHR12358">
    <property type="entry name" value="SPHINGOSINE KINASE"/>
    <property type="match status" value="1"/>
</dbReference>
<name>A0ABR2WP76_9FUNG</name>
<dbReference type="SUPFAM" id="SSF111331">
    <property type="entry name" value="NAD kinase/diacylglycerol kinase-like"/>
    <property type="match status" value="1"/>
</dbReference>
<dbReference type="Gene3D" id="3.40.50.10330">
    <property type="entry name" value="Probable inorganic polyphosphate/atp-NAD kinase, domain 1"/>
    <property type="match status" value="1"/>
</dbReference>
<sequence length="431" mass="48032">MALMSEAPSNLLDSASEQPDQSRILDGKNTTLVDSIQPQEVSYILRNQYIAGLLSLGEKTISWSPTSVTASNSFVIPLEMVFSVLFTNSDSNFKSLLNCHKSLSVNSSSQFTLFGYDKNRGVTINSWTFSCSTASEAKSLVEKIQAFLQPPGTRKGASRNLLLLLNPASGTKKALSIYENIVKPMLEMAHVDHTLKQTEKALHAREIGETFDYSLYDAVATISGDGLLHEFLNGMLTRKDREEARKTPIGIIPAGSGNALAKSVDTVTPELAVLNLIAGSTRPFDIMTMRLADDSIRYSFLMATWGYIADVDIESEKLRWAGPARLTIYAFIRLLNLRSYQGRIHYIPFDAPVDEANNSLKVESNFEFAYVNEVSVPVTQKLEEPWVTRDCSFSQFFALNIPWISAEFLACKHSRLNNGYIDLIWIEKVPR</sequence>
<evidence type="ECO:0000259" key="2">
    <source>
        <dbReference type="PROSITE" id="PS50146"/>
    </source>
</evidence>
<gene>
    <name evidence="3" type="ORF">K7432_010108</name>
</gene>
<dbReference type="InterPro" id="IPR001206">
    <property type="entry name" value="Diacylglycerol_kinase_cat_dom"/>
</dbReference>
<dbReference type="Pfam" id="PF00781">
    <property type="entry name" value="DAGK_cat"/>
    <property type="match status" value="1"/>
</dbReference>
<dbReference type="InterPro" id="IPR050187">
    <property type="entry name" value="Lipid_Phosphate_FormReg"/>
</dbReference>
<evidence type="ECO:0000313" key="3">
    <source>
        <dbReference type="EMBL" id="KAK9763327.1"/>
    </source>
</evidence>
<organism evidence="3 4">
    <name type="scientific">Basidiobolus ranarum</name>
    <dbReference type="NCBI Taxonomy" id="34480"/>
    <lineage>
        <taxon>Eukaryota</taxon>
        <taxon>Fungi</taxon>
        <taxon>Fungi incertae sedis</taxon>
        <taxon>Zoopagomycota</taxon>
        <taxon>Entomophthoromycotina</taxon>
        <taxon>Basidiobolomycetes</taxon>
        <taxon>Basidiobolales</taxon>
        <taxon>Basidiobolaceae</taxon>
        <taxon>Basidiobolus</taxon>
    </lineage>
</organism>
<evidence type="ECO:0000313" key="4">
    <source>
        <dbReference type="Proteomes" id="UP001479436"/>
    </source>
</evidence>
<protein>
    <recommendedName>
        <fullName evidence="2">DAGKc domain-containing protein</fullName>
    </recommendedName>
</protein>